<protein>
    <submittedName>
        <fullName evidence="1">Uncharacterized protein</fullName>
    </submittedName>
</protein>
<dbReference type="EMBL" id="JX515588">
    <property type="protein sequence ID" value="AGO89284.1"/>
    <property type="molecule type" value="Genomic_DNA"/>
</dbReference>
<sequence length="94" mass="10521">MAVTVLCFTNAVFTAGLVENLTSGNDVSSVPETIIDSAFEKALNTEQNISKEILLILVMERSERSYAIVAPTVSYEHSVFSQLREVFFLKFREN</sequence>
<keyword evidence="1" id="KW-0614">Plasmid</keyword>
<proteinExistence type="predicted"/>
<evidence type="ECO:0000313" key="1">
    <source>
        <dbReference type="EMBL" id="AGO89284.1"/>
    </source>
</evidence>
<organism evidence="1">
    <name type="scientific">Raoultella planticola</name>
    <name type="common">Klebsiella planticola</name>
    <dbReference type="NCBI Taxonomy" id="575"/>
    <lineage>
        <taxon>Bacteria</taxon>
        <taxon>Pseudomonadati</taxon>
        <taxon>Pseudomonadota</taxon>
        <taxon>Gammaproteobacteria</taxon>
        <taxon>Enterobacterales</taxon>
        <taxon>Enterobacteriaceae</taxon>
        <taxon>Klebsiella/Raoultella group</taxon>
        <taxon>Raoultella</taxon>
    </lineage>
</organism>
<gene>
    <name evidence="1" type="ORF">pKpNDM1_00566</name>
</gene>
<accession>W8CUT8</accession>
<name>W8CUT8_RAOPL</name>
<reference evidence="1" key="1">
    <citation type="journal article" date="2014" name="PLoS ONE">
        <title>Sequential Isolation in a Patient of Raoultella planticola and Escherichia coli Bearing a Novel ISCR1 Element Carrying blaNDM-1.</title>
        <authorList>
            <person name="Li J."/>
            <person name="Lan R."/>
            <person name="Xiong Y."/>
            <person name="Ye C."/>
            <person name="Yuan M."/>
            <person name="Liu X."/>
            <person name="Chen X."/>
            <person name="Yu D."/>
            <person name="Liu B."/>
            <person name="Lin W."/>
            <person name="Bai X."/>
            <person name="Wang Y."/>
            <person name="Sun Q."/>
            <person name="Wang Y."/>
            <person name="Zhao H."/>
            <person name="Meng Q."/>
            <person name="Chen Q."/>
            <person name="Zhao A."/>
            <person name="Xu J."/>
        </authorList>
    </citation>
    <scope>NUCLEOTIDE SEQUENCE</scope>
    <source>
        <strain evidence="1">KpNDM1</strain>
        <plasmid evidence="1">pKpNDM1</plasmid>
    </source>
</reference>
<geneLocation type="plasmid" evidence="1">
    <name>pKpNDM1</name>
</geneLocation>
<dbReference type="AlphaFoldDB" id="W8CUT8"/>